<gene>
    <name evidence="11" type="ORF">BA92_03340</name>
</gene>
<proteinExistence type="inferred from homology"/>
<keyword evidence="12" id="KW-1185">Reference proteome</keyword>
<protein>
    <recommendedName>
        <fullName evidence="4">Nicotinamide riboside transporter PnuC</fullName>
    </recommendedName>
</protein>
<comment type="subcellular location">
    <subcellularLocation>
        <location evidence="2">Cell membrane</location>
        <topology evidence="2">Multi-pass membrane protein</topology>
    </subcellularLocation>
</comment>
<evidence type="ECO:0000256" key="2">
    <source>
        <dbReference type="ARBA" id="ARBA00004651"/>
    </source>
</evidence>
<dbReference type="Pfam" id="PF04973">
    <property type="entry name" value="NMN_transporter"/>
    <property type="match status" value="1"/>
</dbReference>
<evidence type="ECO:0000256" key="6">
    <source>
        <dbReference type="ARBA" id="ARBA00022475"/>
    </source>
</evidence>
<dbReference type="RefSeq" id="WP_041504883.1">
    <property type="nucleotide sequence ID" value="NZ_JPIU01000037.1"/>
</dbReference>
<feature type="transmembrane region" description="Helical" evidence="10">
    <location>
        <begin position="144"/>
        <end position="160"/>
    </location>
</feature>
<keyword evidence="6" id="KW-1003">Cell membrane</keyword>
<evidence type="ECO:0000313" key="11">
    <source>
        <dbReference type="EMBL" id="KIO45524.1"/>
    </source>
</evidence>
<feature type="transmembrane region" description="Helical" evidence="10">
    <location>
        <begin position="166"/>
        <end position="184"/>
    </location>
</feature>
<name>A0A0C3RI31_9PORP</name>
<dbReference type="PANTHER" id="PTHR36122:SF2">
    <property type="entry name" value="NICOTINAMIDE RIBOSIDE TRANSPORTER PNUC"/>
    <property type="match status" value="1"/>
</dbReference>
<evidence type="ECO:0000313" key="12">
    <source>
        <dbReference type="Proteomes" id="UP000031980"/>
    </source>
</evidence>
<organism evidence="11 12">
    <name type="scientific">Sanguibacteroides justesenii</name>
    <dbReference type="NCBI Taxonomy" id="1547597"/>
    <lineage>
        <taxon>Bacteria</taxon>
        <taxon>Pseudomonadati</taxon>
        <taxon>Bacteroidota</taxon>
        <taxon>Bacteroidia</taxon>
        <taxon>Bacteroidales</taxon>
        <taxon>Porphyromonadaceae</taxon>
        <taxon>Sanguibacteroides</taxon>
    </lineage>
</organism>
<evidence type="ECO:0000256" key="1">
    <source>
        <dbReference type="ARBA" id="ARBA00002672"/>
    </source>
</evidence>
<feature type="transmembrane region" description="Helical" evidence="10">
    <location>
        <begin position="27"/>
        <end position="45"/>
    </location>
</feature>
<evidence type="ECO:0000256" key="5">
    <source>
        <dbReference type="ARBA" id="ARBA00022448"/>
    </source>
</evidence>
<dbReference type="PANTHER" id="PTHR36122">
    <property type="entry name" value="NICOTINAMIDE RIBOSIDE TRANSPORTER PNUC"/>
    <property type="match status" value="1"/>
</dbReference>
<feature type="transmembrane region" description="Helical" evidence="10">
    <location>
        <begin position="89"/>
        <end position="111"/>
    </location>
</feature>
<keyword evidence="8 10" id="KW-1133">Transmembrane helix</keyword>
<dbReference type="Proteomes" id="UP000031980">
    <property type="component" value="Unassembled WGS sequence"/>
</dbReference>
<evidence type="ECO:0000256" key="9">
    <source>
        <dbReference type="ARBA" id="ARBA00023136"/>
    </source>
</evidence>
<dbReference type="GO" id="GO:0005886">
    <property type="term" value="C:plasma membrane"/>
    <property type="evidence" value="ECO:0007669"/>
    <property type="project" value="UniProtKB-SubCell"/>
</dbReference>
<evidence type="ECO:0000256" key="7">
    <source>
        <dbReference type="ARBA" id="ARBA00022692"/>
    </source>
</evidence>
<evidence type="ECO:0000256" key="8">
    <source>
        <dbReference type="ARBA" id="ARBA00022989"/>
    </source>
</evidence>
<keyword evidence="5" id="KW-0813">Transport</keyword>
<comment type="caution">
    <text evidence="11">The sequence shown here is derived from an EMBL/GenBank/DDBJ whole genome shotgun (WGS) entry which is preliminary data.</text>
</comment>
<dbReference type="GO" id="GO:0034257">
    <property type="term" value="F:nicotinamide riboside transmembrane transporter activity"/>
    <property type="evidence" value="ECO:0007669"/>
    <property type="project" value="InterPro"/>
</dbReference>
<dbReference type="NCBIfam" id="TIGR01528">
    <property type="entry name" value="NMN_trans_PnuC"/>
    <property type="match status" value="1"/>
</dbReference>
<comment type="similarity">
    <text evidence="3">Belongs to the nicotinamide ribonucleoside (NR) uptake permease (TC 4.B.1) family.</text>
</comment>
<sequence length="195" mass="23088">MEYFLEYLGVVTGIVYLILEIFQHRAMWVVGFLTSFVYVFVFFFSKFYADMSLNIYYVCMSVYGFWQWRKMGNRGEKREVAILYHHLNLKIFLGIIAVTGVLYGVLFRVLADYTDSPVPVGDAFTTALSITATWMLVRRILEHWYFWVVINFVSVYLYYQRELYPTCFLFICYGVLAVVGWVNWKKKGILYDGKL</sequence>
<reference evidence="11 12" key="1">
    <citation type="submission" date="2014-07" db="EMBL/GenBank/DDBJ databases">
        <title>Porphyromonadaceae bacterium OUH 308042 = ATCC BAA-2681 = DSM 28342 draft genome.</title>
        <authorList>
            <person name="Sydenham T.V."/>
            <person name="Hasman H."/>
            <person name="Justensen U.S."/>
        </authorList>
    </citation>
    <scope>NUCLEOTIDE SEQUENCE [LARGE SCALE GENOMIC DNA]</scope>
    <source>
        <strain evidence="11 12">OUH 308042</strain>
    </source>
</reference>
<evidence type="ECO:0000256" key="4">
    <source>
        <dbReference type="ARBA" id="ARBA00017522"/>
    </source>
</evidence>
<dbReference type="InterPro" id="IPR006419">
    <property type="entry name" value="NMN_transpt_PnuC"/>
</dbReference>
<dbReference type="AlphaFoldDB" id="A0A0C3RI31"/>
<evidence type="ECO:0000256" key="10">
    <source>
        <dbReference type="SAM" id="Phobius"/>
    </source>
</evidence>
<keyword evidence="9 10" id="KW-0472">Membrane</keyword>
<accession>A0A0C3RI31</accession>
<feature type="transmembrane region" description="Helical" evidence="10">
    <location>
        <begin position="51"/>
        <end position="68"/>
    </location>
</feature>
<keyword evidence="7 10" id="KW-0812">Transmembrane</keyword>
<evidence type="ECO:0000256" key="3">
    <source>
        <dbReference type="ARBA" id="ARBA00006669"/>
    </source>
</evidence>
<feature type="transmembrane region" description="Helical" evidence="10">
    <location>
        <begin position="6"/>
        <end position="22"/>
    </location>
</feature>
<comment type="function">
    <text evidence="1">Required for nicotinamide riboside transport across the inner membrane.</text>
</comment>
<dbReference type="EMBL" id="JPIU01000037">
    <property type="protein sequence ID" value="KIO45524.1"/>
    <property type="molecule type" value="Genomic_DNA"/>
</dbReference>